<organism evidence="2 3">
    <name type="scientific">Arachnia rubra</name>
    <dbReference type="NCBI Taxonomy" id="1547448"/>
    <lineage>
        <taxon>Bacteria</taxon>
        <taxon>Bacillati</taxon>
        <taxon>Actinomycetota</taxon>
        <taxon>Actinomycetes</taxon>
        <taxon>Propionibacteriales</taxon>
        <taxon>Propionibacteriaceae</taxon>
        <taxon>Arachnia</taxon>
    </lineage>
</organism>
<dbReference type="InterPro" id="IPR007795">
    <property type="entry name" value="T7SS_EccB"/>
</dbReference>
<dbReference type="Gene3D" id="3.30.2390.20">
    <property type="entry name" value="Type VII secretion system EccB, repeat 1 domain"/>
    <property type="match status" value="1"/>
</dbReference>
<keyword evidence="1" id="KW-0812">Transmembrane</keyword>
<feature type="transmembrane region" description="Helical" evidence="1">
    <location>
        <begin position="38"/>
        <end position="62"/>
    </location>
</feature>
<gene>
    <name evidence="2" type="primary">eccB</name>
    <name evidence="2" type="ORF">J5A65_01775</name>
</gene>
<sequence length="458" mass="48299">MPSHKDILEAQRYNRRRLITAFSSGIPGGREMESKSPFVPLIVGVVVVAIMLGAGAIISRFLPTLPNDWQNSTLIVVKGTGARYYTIKGVLRPVTNVTSARLLSESGKYQTSELSASTIDGISRGTQIGITGVPDDVPPAAQLHSDKWFSCVLPGKTHTWVAQIPENRTPRGNALVKSQDEVFLIADGLRHRIPREHKNKVLLALGMESVAPTEVSAPWLSLFKLGSDLKPLEIPNAGLPAGGMPERLATAVVGTVIKVEEGGSSRRYVVTGSGKVTPLSETAEKFYPAEASLTASVAEMSALEIDPAGITPPDWPKRVENTVPTGSLPCTQLEQAPDGSPLSALYSMSQETLASILPVPQNSEMTADQKLQAVQAPASVLGGSGALVRATSGGSLGMVMLVSDLGAVHGLGTQSADTLARLGYKDSDVHVIPAEWTALIPEGTALDPNGAWATVGQQ</sequence>
<dbReference type="Pfam" id="PF05108">
    <property type="entry name" value="T7SS_ESX1_EccB"/>
    <property type="match status" value="1"/>
</dbReference>
<keyword evidence="3" id="KW-1185">Reference proteome</keyword>
<evidence type="ECO:0000313" key="3">
    <source>
        <dbReference type="Proteomes" id="UP000678513"/>
    </source>
</evidence>
<dbReference type="PANTHER" id="PTHR40765">
    <property type="entry name" value="ESX-2 SECRETION SYSTEM ATPASE ECCB2"/>
    <property type="match status" value="1"/>
</dbReference>
<reference evidence="2 3" key="1">
    <citation type="submission" date="2021-03" db="EMBL/GenBank/DDBJ databases">
        <title>Human Oral Microbial Genomes.</title>
        <authorList>
            <person name="Johnston C.D."/>
            <person name="Chen T."/>
            <person name="Dewhirst F.E."/>
        </authorList>
    </citation>
    <scope>NUCLEOTIDE SEQUENCE [LARGE SCALE GENOMIC DNA]</scope>
    <source>
        <strain evidence="2 3">DSMZ 100122</strain>
    </source>
</reference>
<protein>
    <submittedName>
        <fullName evidence="2">Type VII secretion protein EccB</fullName>
    </submittedName>
</protein>
<dbReference type="PANTHER" id="PTHR40765:SF2">
    <property type="entry name" value="ESX-2 SECRETION SYSTEM ATPASE ECCB2"/>
    <property type="match status" value="1"/>
</dbReference>
<evidence type="ECO:0000313" key="2">
    <source>
        <dbReference type="EMBL" id="QUC08502.1"/>
    </source>
</evidence>
<dbReference type="InterPro" id="IPR044857">
    <property type="entry name" value="T7SS_EccB_R1"/>
</dbReference>
<evidence type="ECO:0000256" key="1">
    <source>
        <dbReference type="SAM" id="Phobius"/>
    </source>
</evidence>
<dbReference type="RefSeq" id="WP_212324489.1">
    <property type="nucleotide sequence ID" value="NZ_AP024463.1"/>
</dbReference>
<keyword evidence="1" id="KW-0472">Membrane</keyword>
<dbReference type="Proteomes" id="UP000678513">
    <property type="component" value="Chromosome"/>
</dbReference>
<dbReference type="NCBIfam" id="TIGR03919">
    <property type="entry name" value="T7SS_EccB"/>
    <property type="match status" value="1"/>
</dbReference>
<accession>A0ABX7Y6R9</accession>
<dbReference type="EMBL" id="CP072384">
    <property type="protein sequence ID" value="QUC08502.1"/>
    <property type="molecule type" value="Genomic_DNA"/>
</dbReference>
<keyword evidence="1" id="KW-1133">Transmembrane helix</keyword>
<proteinExistence type="predicted"/>
<name>A0ABX7Y6R9_9ACTN</name>